<dbReference type="EMBL" id="LWDG02000443">
    <property type="protein sequence ID" value="KAE8265550.1"/>
    <property type="molecule type" value="Genomic_DNA"/>
</dbReference>
<comment type="caution">
    <text evidence="2">The sequence shown here is derived from an EMBL/GenBank/DDBJ whole genome shotgun (WGS) entry which is preliminary data.</text>
</comment>
<accession>A0A8X7T274</accession>
<evidence type="ECO:0000313" key="3">
    <source>
        <dbReference type="Proteomes" id="UP000078113"/>
    </source>
</evidence>
<evidence type="ECO:0000313" key="2">
    <source>
        <dbReference type="EMBL" id="KAE8265550.1"/>
    </source>
</evidence>
<evidence type="ECO:0000256" key="1">
    <source>
        <dbReference type="SAM" id="MobiDB-lite"/>
    </source>
</evidence>
<name>A0A8X7T274_9BASI</name>
<reference evidence="2" key="2">
    <citation type="journal article" date="2019" name="IMA Fungus">
        <title>Genome sequencing and comparison of five Tilletia species to identify candidate genes for the detection of regulated species infecting wheat.</title>
        <authorList>
            <person name="Nguyen H.D.T."/>
            <person name="Sultana T."/>
            <person name="Kesanakurti P."/>
            <person name="Hambleton S."/>
        </authorList>
    </citation>
    <scope>NUCLEOTIDE SEQUENCE</scope>
    <source>
        <strain evidence="2">DAOMC 236422</strain>
    </source>
</reference>
<sequence>MLTFEVIDVFSHEGNKDPKSSMIAKTRFSFANTRPCPFIIVPRTAGPPPSAASRHLPSSESRLSDESDHHLSRFLGYCLLGIIVSPSQPSRRARSSDINLGPTRGHLAYGPLKRVDHSPIPSAYKTT</sequence>
<dbReference type="Proteomes" id="UP000078113">
    <property type="component" value="Unassembled WGS sequence"/>
</dbReference>
<proteinExistence type="predicted"/>
<gene>
    <name evidence="2" type="ORF">A4X09_0g6611</name>
</gene>
<feature type="region of interest" description="Disordered" evidence="1">
    <location>
        <begin position="88"/>
        <end position="127"/>
    </location>
</feature>
<keyword evidence="3" id="KW-1185">Reference proteome</keyword>
<organism evidence="2 3">
    <name type="scientific">Tilletia walkeri</name>
    <dbReference type="NCBI Taxonomy" id="117179"/>
    <lineage>
        <taxon>Eukaryota</taxon>
        <taxon>Fungi</taxon>
        <taxon>Dikarya</taxon>
        <taxon>Basidiomycota</taxon>
        <taxon>Ustilaginomycotina</taxon>
        <taxon>Exobasidiomycetes</taxon>
        <taxon>Tilletiales</taxon>
        <taxon>Tilletiaceae</taxon>
        <taxon>Tilletia</taxon>
    </lineage>
</organism>
<feature type="region of interest" description="Disordered" evidence="1">
    <location>
        <begin position="42"/>
        <end position="67"/>
    </location>
</feature>
<protein>
    <submittedName>
        <fullName evidence="2">Uncharacterized protein</fullName>
    </submittedName>
</protein>
<dbReference type="AlphaFoldDB" id="A0A8X7T274"/>
<reference evidence="2" key="1">
    <citation type="submission" date="2016-04" db="EMBL/GenBank/DDBJ databases">
        <authorList>
            <person name="Nguyen H.D."/>
            <person name="Samba Siva P."/>
            <person name="Cullis J."/>
            <person name="Levesque C.A."/>
            <person name="Hambleton S."/>
        </authorList>
    </citation>
    <scope>NUCLEOTIDE SEQUENCE</scope>
    <source>
        <strain evidence="2">DAOMC 236422</strain>
    </source>
</reference>